<dbReference type="GO" id="GO:0035599">
    <property type="term" value="F:aspartic acid methylthiotransferase activity"/>
    <property type="evidence" value="ECO:0007669"/>
    <property type="project" value="TreeGrafter"/>
</dbReference>
<sequence length="103" mass="10934">MRGKLVSRPVDEVLREAERLVRGGVRELLVVSQDTSAYGVDVKPVRAGCVGAHALRLPVSARGRSRAADGREPHPAVPGHPVPARQPAHPAPDEASGRGREDP</sequence>
<feature type="compositionally biased region" description="Basic and acidic residues" evidence="1">
    <location>
        <begin position="91"/>
        <end position="103"/>
    </location>
</feature>
<reference evidence="2" key="1">
    <citation type="journal article" date="2020" name="Microb. Genom.">
        <title>Genetic diversity of clinical and environmental Mucorales isolates obtained from an investigation of mucormycosis cases among solid organ transplant recipients.</title>
        <authorList>
            <person name="Nguyen M.H."/>
            <person name="Kaul D."/>
            <person name="Muto C."/>
            <person name="Cheng S.J."/>
            <person name="Richter R.A."/>
            <person name="Bruno V.M."/>
            <person name="Liu G."/>
            <person name="Beyhan S."/>
            <person name="Sundermann A.J."/>
            <person name="Mounaud S."/>
            <person name="Pasculle A.W."/>
            <person name="Nierman W.C."/>
            <person name="Driscoll E."/>
            <person name="Cumbie R."/>
            <person name="Clancy C.J."/>
            <person name="Dupont C.L."/>
        </authorList>
    </citation>
    <scope>NUCLEOTIDE SEQUENCE</scope>
    <source>
        <strain evidence="2">GL11</strain>
    </source>
</reference>
<dbReference type="GO" id="GO:0051539">
    <property type="term" value="F:4 iron, 4 sulfur cluster binding"/>
    <property type="evidence" value="ECO:0007669"/>
    <property type="project" value="InterPro"/>
</dbReference>
<dbReference type="Gene3D" id="3.80.30.20">
    <property type="entry name" value="tm_1862 like domain"/>
    <property type="match status" value="1"/>
</dbReference>
<dbReference type="PANTHER" id="PTHR43837">
    <property type="entry name" value="RIBOSOMAL PROTEIN S12 METHYLTHIOTRANSFERASE RIMO"/>
    <property type="match status" value="1"/>
</dbReference>
<evidence type="ECO:0000313" key="2">
    <source>
        <dbReference type="EMBL" id="KAG1276629.1"/>
    </source>
</evidence>
<dbReference type="GO" id="GO:0005829">
    <property type="term" value="C:cytosol"/>
    <property type="evidence" value="ECO:0007669"/>
    <property type="project" value="TreeGrafter"/>
</dbReference>
<accession>A0A9P6WTD4</accession>
<protein>
    <submittedName>
        <fullName evidence="2">Uncharacterized protein</fullName>
    </submittedName>
</protein>
<dbReference type="Proteomes" id="UP000716291">
    <property type="component" value="Unassembled WGS sequence"/>
</dbReference>
<proteinExistence type="predicted"/>
<dbReference type="InterPro" id="IPR023404">
    <property type="entry name" value="rSAM_horseshoe"/>
</dbReference>
<gene>
    <name evidence="2" type="ORF">G6F64_014783</name>
</gene>
<organism evidence="2 3">
    <name type="scientific">Rhizopus oryzae</name>
    <name type="common">Mucormycosis agent</name>
    <name type="synonym">Rhizopus arrhizus var. delemar</name>
    <dbReference type="NCBI Taxonomy" id="64495"/>
    <lineage>
        <taxon>Eukaryota</taxon>
        <taxon>Fungi</taxon>
        <taxon>Fungi incertae sedis</taxon>
        <taxon>Mucoromycota</taxon>
        <taxon>Mucoromycotina</taxon>
        <taxon>Mucoromycetes</taxon>
        <taxon>Mucorales</taxon>
        <taxon>Mucorineae</taxon>
        <taxon>Rhizopodaceae</taxon>
        <taxon>Rhizopus</taxon>
    </lineage>
</organism>
<keyword evidence="3" id="KW-1185">Reference proteome</keyword>
<evidence type="ECO:0000313" key="3">
    <source>
        <dbReference type="Proteomes" id="UP000716291"/>
    </source>
</evidence>
<dbReference type="AlphaFoldDB" id="A0A9P6WTD4"/>
<name>A0A9P6WTD4_RHIOR</name>
<evidence type="ECO:0000256" key="1">
    <source>
        <dbReference type="SAM" id="MobiDB-lite"/>
    </source>
</evidence>
<dbReference type="InterPro" id="IPR005840">
    <property type="entry name" value="Ribosomal_uS12_MeSTrfase_RimO"/>
</dbReference>
<feature type="region of interest" description="Disordered" evidence="1">
    <location>
        <begin position="60"/>
        <end position="103"/>
    </location>
</feature>
<dbReference type="SUPFAM" id="SSF102114">
    <property type="entry name" value="Radical SAM enzymes"/>
    <property type="match status" value="1"/>
</dbReference>
<dbReference type="PANTHER" id="PTHR43837:SF1">
    <property type="entry name" value="RIBOSOMAL PROTEIN US12 METHYLTHIOTRANSFERASE RIMO"/>
    <property type="match status" value="1"/>
</dbReference>
<dbReference type="EMBL" id="JAANQT010009639">
    <property type="protein sequence ID" value="KAG1276629.1"/>
    <property type="molecule type" value="Genomic_DNA"/>
</dbReference>
<comment type="caution">
    <text evidence="2">The sequence shown here is derived from an EMBL/GenBank/DDBJ whole genome shotgun (WGS) entry which is preliminary data.</text>
</comment>
<dbReference type="InterPro" id="IPR058240">
    <property type="entry name" value="rSAM_sf"/>
</dbReference>